<proteinExistence type="predicted"/>
<gene>
    <name evidence="4" type="ORF">D3230_06385</name>
</gene>
<protein>
    <submittedName>
        <fullName evidence="4">DUF4111 domain-containing protein</fullName>
    </submittedName>
</protein>
<name>A0ABS1SEE4_9MICO</name>
<keyword evidence="5" id="KW-1185">Reference proteome</keyword>
<dbReference type="InterPro" id="IPR002934">
    <property type="entry name" value="Polymerase_NTP_transf_dom"/>
</dbReference>
<evidence type="ECO:0000313" key="4">
    <source>
        <dbReference type="EMBL" id="MBL3678923.1"/>
    </source>
</evidence>
<dbReference type="InterPro" id="IPR025184">
    <property type="entry name" value="AadA_C"/>
</dbReference>
<dbReference type="CDD" id="cd05403">
    <property type="entry name" value="NT_KNTase_like"/>
    <property type="match status" value="1"/>
</dbReference>
<organism evidence="4 5">
    <name type="scientific">Leucobacter chromiireducens subsp. solipictus</name>
    <dbReference type="NCBI Taxonomy" id="398235"/>
    <lineage>
        <taxon>Bacteria</taxon>
        <taxon>Bacillati</taxon>
        <taxon>Actinomycetota</taxon>
        <taxon>Actinomycetes</taxon>
        <taxon>Micrococcales</taxon>
        <taxon>Microbacteriaceae</taxon>
        <taxon>Leucobacter</taxon>
    </lineage>
</organism>
<sequence>MLQAVTERLSAQNPGDLRGLFLTGSWAAGSGGPHSDIDLLLLTRHPLRTSERRAVTEMLLGLSGWSGHRASYPEVAARRPIELTVLTITEPLPALPAPRLDYQFGEWARTELLAGELPAPREDPDVLVLLAAAQQAHQRLLGARLDELLRPVPEAELRAAARALAPDLRTELAGDERNVLLTLARILVTVETGRIVSKEVAAALAAPRLSASARAVLERASAEYLGTERADPNAGWAFAEETAAELIALLSPAASRPRPDAV</sequence>
<dbReference type="Pfam" id="PF13427">
    <property type="entry name" value="AadA_C"/>
    <property type="match status" value="1"/>
</dbReference>
<dbReference type="Proteomes" id="UP001645859">
    <property type="component" value="Unassembled WGS sequence"/>
</dbReference>
<feature type="domain" description="Polymerase nucleotidyl transferase" evidence="2">
    <location>
        <begin position="9"/>
        <end position="48"/>
    </location>
</feature>
<dbReference type="EMBL" id="QYAC01000003">
    <property type="protein sequence ID" value="MBL3678923.1"/>
    <property type="molecule type" value="Genomic_DNA"/>
</dbReference>
<dbReference type="InterPro" id="IPR043519">
    <property type="entry name" value="NT_sf"/>
</dbReference>
<feature type="domain" description="Adenylyltransferase AadA C-terminal" evidence="3">
    <location>
        <begin position="147"/>
        <end position="241"/>
    </location>
</feature>
<evidence type="ECO:0000259" key="2">
    <source>
        <dbReference type="Pfam" id="PF01909"/>
    </source>
</evidence>
<evidence type="ECO:0000256" key="1">
    <source>
        <dbReference type="ARBA" id="ARBA00022679"/>
    </source>
</evidence>
<accession>A0ABS1SEE4</accession>
<dbReference type="Gene3D" id="3.30.460.10">
    <property type="entry name" value="Beta Polymerase, domain 2"/>
    <property type="match status" value="1"/>
</dbReference>
<dbReference type="SUPFAM" id="SSF81301">
    <property type="entry name" value="Nucleotidyltransferase"/>
    <property type="match status" value="1"/>
</dbReference>
<evidence type="ECO:0000259" key="3">
    <source>
        <dbReference type="Pfam" id="PF13427"/>
    </source>
</evidence>
<dbReference type="Pfam" id="PF01909">
    <property type="entry name" value="NTP_transf_2"/>
    <property type="match status" value="1"/>
</dbReference>
<reference evidence="4 5" key="1">
    <citation type="submission" date="2018-09" db="EMBL/GenBank/DDBJ databases">
        <title>Comparative genomics of Leucobacter spp.</title>
        <authorList>
            <person name="Reis A.C."/>
            <person name="Kolvenbach B.A."/>
            <person name="Corvini P.F.X."/>
            <person name="Nunes O.C."/>
        </authorList>
    </citation>
    <scope>NUCLEOTIDE SEQUENCE [LARGE SCALE GENOMIC DNA]</scope>
    <source>
        <strain evidence="4 5">TAN 31504</strain>
    </source>
</reference>
<keyword evidence="1" id="KW-0808">Transferase</keyword>
<evidence type="ECO:0000313" key="5">
    <source>
        <dbReference type="Proteomes" id="UP001645859"/>
    </source>
</evidence>
<comment type="caution">
    <text evidence="4">The sequence shown here is derived from an EMBL/GenBank/DDBJ whole genome shotgun (WGS) entry which is preliminary data.</text>
</comment>